<dbReference type="Proteomes" id="UP001150538">
    <property type="component" value="Unassembled WGS sequence"/>
</dbReference>
<dbReference type="OrthoDB" id="5876363at2759"/>
<comment type="similarity">
    <text evidence="1">Belongs to the peptidase M24 family.</text>
</comment>
<dbReference type="PANTHER" id="PTHR10804:SF11">
    <property type="entry name" value="PROLIFERATION-ASSOCIATED PROTEIN 2G4"/>
    <property type="match status" value="1"/>
</dbReference>
<dbReference type="InterPro" id="IPR036388">
    <property type="entry name" value="WH-like_DNA-bd_sf"/>
</dbReference>
<dbReference type="SUPFAM" id="SSF46785">
    <property type="entry name" value="Winged helix' DNA-binding domain"/>
    <property type="match status" value="1"/>
</dbReference>
<dbReference type="InterPro" id="IPR036390">
    <property type="entry name" value="WH_DNA-bd_sf"/>
</dbReference>
<name>A0A9W8A8J8_9FUNG</name>
<sequence>MSPNAPETNNIVLDSDIITKYKAAAQVANDALAKTLKEIVPGATILDLCVFGDKAIEEGLSTQYRKAKVPKGISFPTTVSVNNIACHVSPLATDPIAAEKIQDGDLVKVQIGAHVDGYAAFAGQTIVVGSGESNPVTGRKADAIHAAFYAAETVIRMLKPGTPSLSITDAVQKVVESFGCKPLQNMLSYQQKQNDIEAEGTIIFNPGTDLRSEFNKYVIAENHVYMIDIFVTTGSGKTVKSDTRTTVFKKKEGKPQLRMKTSAALYSEVKSKFGSYPFTTRAIDDQQKARGGVVECVKSGILEPFDVYEDKSGEYVAQVTFTALVTQKGPERITTGSALNLDVVKSEHSIKDKEILKLLATSTNPKKPKNKKNKKNSSGTGQAPPTESK</sequence>
<dbReference type="InterPro" id="IPR036005">
    <property type="entry name" value="Creatinase/aminopeptidase-like"/>
</dbReference>
<dbReference type="InterPro" id="IPR000994">
    <property type="entry name" value="Pept_M24"/>
</dbReference>
<evidence type="ECO:0000313" key="4">
    <source>
        <dbReference type="EMBL" id="KAJ1921773.1"/>
    </source>
</evidence>
<dbReference type="CDD" id="cd01089">
    <property type="entry name" value="PA2G4-like"/>
    <property type="match status" value="1"/>
</dbReference>
<dbReference type="Pfam" id="PF00557">
    <property type="entry name" value="Peptidase_M24"/>
    <property type="match status" value="1"/>
</dbReference>
<dbReference type="SUPFAM" id="SSF55920">
    <property type="entry name" value="Creatinase/aminopeptidase"/>
    <property type="match status" value="1"/>
</dbReference>
<evidence type="ECO:0000256" key="2">
    <source>
        <dbReference type="SAM" id="MobiDB-lite"/>
    </source>
</evidence>
<comment type="caution">
    <text evidence="4">The sequence shown here is derived from an EMBL/GenBank/DDBJ whole genome shotgun (WGS) entry which is preliminary data.</text>
</comment>
<feature type="compositionally biased region" description="Polar residues" evidence="2">
    <location>
        <begin position="377"/>
        <end position="389"/>
    </location>
</feature>
<protein>
    <recommendedName>
        <fullName evidence="3">Peptidase M24 domain-containing protein</fullName>
    </recommendedName>
</protein>
<feature type="domain" description="Peptidase M24" evidence="3">
    <location>
        <begin position="20"/>
        <end position="180"/>
    </location>
</feature>
<evidence type="ECO:0000256" key="1">
    <source>
        <dbReference type="ARBA" id="ARBA00007319"/>
    </source>
</evidence>
<accession>A0A9W8A8J8</accession>
<feature type="region of interest" description="Disordered" evidence="2">
    <location>
        <begin position="359"/>
        <end position="389"/>
    </location>
</feature>
<dbReference type="InterPro" id="IPR047113">
    <property type="entry name" value="PA2G4/ARX1"/>
</dbReference>
<evidence type="ECO:0000259" key="3">
    <source>
        <dbReference type="Pfam" id="PF00557"/>
    </source>
</evidence>
<organism evidence="4 5">
    <name type="scientific">Mycoemilia scoparia</name>
    <dbReference type="NCBI Taxonomy" id="417184"/>
    <lineage>
        <taxon>Eukaryota</taxon>
        <taxon>Fungi</taxon>
        <taxon>Fungi incertae sedis</taxon>
        <taxon>Zoopagomycota</taxon>
        <taxon>Kickxellomycotina</taxon>
        <taxon>Kickxellomycetes</taxon>
        <taxon>Kickxellales</taxon>
        <taxon>Kickxellaceae</taxon>
        <taxon>Mycoemilia</taxon>
    </lineage>
</organism>
<reference evidence="4" key="1">
    <citation type="submission" date="2022-07" db="EMBL/GenBank/DDBJ databases">
        <title>Phylogenomic reconstructions and comparative analyses of Kickxellomycotina fungi.</title>
        <authorList>
            <person name="Reynolds N.K."/>
            <person name="Stajich J.E."/>
            <person name="Barry K."/>
            <person name="Grigoriev I.V."/>
            <person name="Crous P."/>
            <person name="Smith M.E."/>
        </authorList>
    </citation>
    <scope>NUCLEOTIDE SEQUENCE</scope>
    <source>
        <strain evidence="4">NBRC 100468</strain>
    </source>
</reference>
<dbReference type="FunFam" id="1.10.10.10:FF:000029">
    <property type="entry name" value="Proliferation-associated 2G4, a"/>
    <property type="match status" value="1"/>
</dbReference>
<proteinExistence type="inferred from homology"/>
<dbReference type="Gene3D" id="1.10.10.10">
    <property type="entry name" value="Winged helix-like DNA-binding domain superfamily/Winged helix DNA-binding domain"/>
    <property type="match status" value="1"/>
</dbReference>
<keyword evidence="5" id="KW-1185">Reference proteome</keyword>
<dbReference type="Gene3D" id="3.90.230.10">
    <property type="entry name" value="Creatinase/methionine aminopeptidase superfamily"/>
    <property type="match status" value="1"/>
</dbReference>
<feature type="compositionally biased region" description="Basic residues" evidence="2">
    <location>
        <begin position="366"/>
        <end position="375"/>
    </location>
</feature>
<dbReference type="PANTHER" id="PTHR10804">
    <property type="entry name" value="PROTEASE FAMILY M24 METHIONYL AMINOPEPTIDASE, AMINOPEPTIDASE P"/>
    <property type="match status" value="1"/>
</dbReference>
<dbReference type="AlphaFoldDB" id="A0A9W8A8J8"/>
<dbReference type="EMBL" id="JANBPU010000003">
    <property type="protein sequence ID" value="KAJ1921773.1"/>
    <property type="molecule type" value="Genomic_DNA"/>
</dbReference>
<gene>
    <name evidence="4" type="ORF">H4219_000506</name>
</gene>
<evidence type="ECO:0000313" key="5">
    <source>
        <dbReference type="Proteomes" id="UP001150538"/>
    </source>
</evidence>